<reference evidence="1 2" key="2">
    <citation type="submission" date="2018-03" db="EMBL/GenBank/DDBJ databases">
        <authorList>
            <person name="Keele B.F."/>
        </authorList>
    </citation>
    <scope>NUCLEOTIDE SEQUENCE [LARGE SCALE GENOMIC DNA]</scope>
    <source>
        <strain evidence="1 2">D13</strain>
    </source>
</reference>
<name>A0A2P1PQP7_9GAMM</name>
<evidence type="ECO:0000313" key="2">
    <source>
        <dbReference type="Proteomes" id="UP000241074"/>
    </source>
</evidence>
<organism evidence="1 2">
    <name type="scientific">Ahniella affigens</name>
    <dbReference type="NCBI Taxonomy" id="2021234"/>
    <lineage>
        <taxon>Bacteria</taxon>
        <taxon>Pseudomonadati</taxon>
        <taxon>Pseudomonadota</taxon>
        <taxon>Gammaproteobacteria</taxon>
        <taxon>Lysobacterales</taxon>
        <taxon>Rhodanobacteraceae</taxon>
        <taxon>Ahniella</taxon>
    </lineage>
</organism>
<dbReference type="KEGG" id="xba:C7S18_08190"/>
<proteinExistence type="predicted"/>
<keyword evidence="2" id="KW-1185">Reference proteome</keyword>
<gene>
    <name evidence="1" type="ORF">C7S18_08190</name>
</gene>
<sequence>MDAIAQDDAQNIIFSAWYINYGTKNIDSDVLNLTVMALCGKMMHQTSVLIVSAHNGSLMSIIVDKVRPPKITVRARPVVSPKADRAPTSPTPVQAAPSAGDVGFLMQAAAGEQVNVCLLAWPLVPNGWPALAAHWRALKADREFSTAAAPVDGWVAALAPSLCAPFRDANAAESTIGAALARLPVGLAIGVADTGEDALLGCVDGYVTTAASEGRSPLRLIITECAGGQAMLQHAAGRSWRIGLLKDWHQRVTVNEWRDPQAPLPLELCRLIAQAAARKLAEPSRWNPIYDGAEAKIRSMPVALKNLQRRTKKS</sequence>
<protein>
    <submittedName>
        <fullName evidence="1">Uncharacterized protein</fullName>
    </submittedName>
</protein>
<dbReference type="EMBL" id="CP027860">
    <property type="protein sequence ID" value="AVP97173.1"/>
    <property type="molecule type" value="Genomic_DNA"/>
</dbReference>
<reference evidence="1 2" key="1">
    <citation type="submission" date="2018-03" db="EMBL/GenBank/DDBJ databases">
        <title>Ahniella affigens gen. nov., sp. nov., a gammaproteobacterium isolated from sandy soil near a stream.</title>
        <authorList>
            <person name="Ko Y."/>
            <person name="Kim J.-H."/>
        </authorList>
    </citation>
    <scope>NUCLEOTIDE SEQUENCE [LARGE SCALE GENOMIC DNA]</scope>
    <source>
        <strain evidence="1 2">D13</strain>
    </source>
</reference>
<dbReference type="AlphaFoldDB" id="A0A2P1PQP7"/>
<accession>A0A2P1PQP7</accession>
<evidence type="ECO:0000313" key="1">
    <source>
        <dbReference type="EMBL" id="AVP97173.1"/>
    </source>
</evidence>
<dbReference type="Proteomes" id="UP000241074">
    <property type="component" value="Chromosome"/>
</dbReference>